<protein>
    <submittedName>
        <fullName evidence="1">Uncharacterized protein</fullName>
    </submittedName>
</protein>
<gene>
    <name evidence="1" type="ORF">FHS87_000520</name>
</gene>
<dbReference type="Proteomes" id="UP000580654">
    <property type="component" value="Unassembled WGS sequence"/>
</dbReference>
<evidence type="ECO:0000313" key="1">
    <source>
        <dbReference type="EMBL" id="MBB5692505.1"/>
    </source>
</evidence>
<dbReference type="EMBL" id="JACIJD010000002">
    <property type="protein sequence ID" value="MBB5692505.1"/>
    <property type="molecule type" value="Genomic_DNA"/>
</dbReference>
<reference evidence="1 2" key="1">
    <citation type="submission" date="2020-08" db="EMBL/GenBank/DDBJ databases">
        <title>Genomic Encyclopedia of Type Strains, Phase IV (KMG-IV): sequencing the most valuable type-strain genomes for metagenomic binning, comparative biology and taxonomic classification.</title>
        <authorList>
            <person name="Goeker M."/>
        </authorList>
    </citation>
    <scope>NUCLEOTIDE SEQUENCE [LARGE SCALE GENOMIC DNA]</scope>
    <source>
        <strain evidence="1 2">DSM 25622</strain>
    </source>
</reference>
<comment type="caution">
    <text evidence="1">The sequence shown here is derived from an EMBL/GenBank/DDBJ whole genome shotgun (WGS) entry which is preliminary data.</text>
</comment>
<dbReference type="RefSeq" id="WP_184513567.1">
    <property type="nucleotide sequence ID" value="NZ_JACIJD010000002.1"/>
</dbReference>
<evidence type="ECO:0000313" key="2">
    <source>
        <dbReference type="Proteomes" id="UP000580654"/>
    </source>
</evidence>
<organism evidence="1 2">
    <name type="scientific">Muricoccus pecuniae</name>
    <dbReference type="NCBI Taxonomy" id="693023"/>
    <lineage>
        <taxon>Bacteria</taxon>
        <taxon>Pseudomonadati</taxon>
        <taxon>Pseudomonadota</taxon>
        <taxon>Alphaproteobacteria</taxon>
        <taxon>Acetobacterales</taxon>
        <taxon>Roseomonadaceae</taxon>
        <taxon>Muricoccus</taxon>
    </lineage>
</organism>
<dbReference type="AlphaFoldDB" id="A0A840XVF5"/>
<sequence>MLTDAKDRSQITRAIEWQTQTRAGGHQRISDETFGKNMPVHARYEAVPLTDAILQNLKQRLTEGIKVVKRFRGDVLCCLEPPDGRCIVAIPERSCQLI</sequence>
<proteinExistence type="predicted"/>
<name>A0A840XVF5_9PROT</name>
<accession>A0A840XVF5</accession>
<keyword evidence="2" id="KW-1185">Reference proteome</keyword>